<dbReference type="AlphaFoldDB" id="A0A167U609"/>
<name>A0A167U609_9HYPO</name>
<dbReference type="EMBL" id="AZHD01000008">
    <property type="protein sequence ID" value="OAA61274.1"/>
    <property type="molecule type" value="Genomic_DNA"/>
</dbReference>
<dbReference type="STRING" id="1081102.A0A167U609"/>
<sequence length="807" mass="90478">MPRRRFSVAESNSSVSNRARLRWRSRSLDAAFGSETGLSRIRQSLHRHAEAFLGTNDHYRNEGINLLLFPFVSNILNNRDFPITVLEDWLVEPLLVTNLQLAGILRLEECTRASPVPLTCKQGHITYFRSWELSKHQFGQIIDALGQDGADIQDWRFALRRCREDGTVTVRYVGTTQSPATPWKRAMQKNERKGSTIGAFSTCLRKYAPAVAIPKVFAIVGSFVPTVSSRTLGSKGLRGLADCYERAFISFFKPRTLLNRQPGGKTAAHGMDADVEMLFASCQTALLSQLENHISTQSDTMSKAVATCFDDWFKYARDNIWGLNNPGPSSAYINSTYSQAQPRQINGTSVAVICGQDPPLESLDDGAPFFSGARATSSFVVSTLSSMLFEAGIARIVELPLNPLLPCIVIPHIHPGYLVRTEMSPDLWRVALLTWVASWVHMHAAVHILQTSLGAGSRRALCEAIVERATRTLQKTGFYDLLLNAANLASVVKNPIRVVDSTPLGQDLDYNAMNLDLEKVTTSLKRKRLLEWHLSTTQATKITQGCLEVLEDPMENIRPLKKVLLIREGHEQLSQKHISKYLHELHAAIEELMAKQTEWLQRQSLKGPSHKLPLIPMAQLDGSKVNINQKGDMRLRVWSADGHEHLIATYIGHLAAPVHPDDFRTIHFTPHGVDLRNPQGISLCPRTNDLRDDIAVAPTFPISRLKRLEGGKELSLIWKQIRGIEPLQSDAPKGNPIPKRAPENLESIRPLALNDALWLLDQYLDEYFPDGGEIWLGEKRYFPKGTDDVDRFTSHRLTSRIRMLKNG</sequence>
<comment type="caution">
    <text evidence="1">The sequence shown here is derived from an EMBL/GenBank/DDBJ whole genome shotgun (WGS) entry which is preliminary data.</text>
</comment>
<dbReference type="OrthoDB" id="2121009at2759"/>
<proteinExistence type="predicted"/>
<reference evidence="1 2" key="1">
    <citation type="journal article" date="2016" name="Genome Biol. Evol.">
        <title>Divergent and convergent evolution of fungal pathogenicity.</title>
        <authorList>
            <person name="Shang Y."/>
            <person name="Xiao G."/>
            <person name="Zheng P."/>
            <person name="Cen K."/>
            <person name="Zhan S."/>
            <person name="Wang C."/>
        </authorList>
    </citation>
    <scope>NUCLEOTIDE SEQUENCE [LARGE SCALE GENOMIC DNA]</scope>
    <source>
        <strain evidence="1 2">RCEF 264</strain>
    </source>
</reference>
<dbReference type="Proteomes" id="UP000076874">
    <property type="component" value="Unassembled WGS sequence"/>
</dbReference>
<keyword evidence="2" id="KW-1185">Reference proteome</keyword>
<protein>
    <submittedName>
        <fullName evidence="1">Uncharacterized protein</fullName>
    </submittedName>
</protein>
<evidence type="ECO:0000313" key="1">
    <source>
        <dbReference type="EMBL" id="OAA61274.1"/>
    </source>
</evidence>
<accession>A0A167U609</accession>
<evidence type="ECO:0000313" key="2">
    <source>
        <dbReference type="Proteomes" id="UP000076874"/>
    </source>
</evidence>
<gene>
    <name evidence="1" type="ORF">SPI_05298</name>
</gene>
<organism evidence="1 2">
    <name type="scientific">Niveomyces insectorum RCEF 264</name>
    <dbReference type="NCBI Taxonomy" id="1081102"/>
    <lineage>
        <taxon>Eukaryota</taxon>
        <taxon>Fungi</taxon>
        <taxon>Dikarya</taxon>
        <taxon>Ascomycota</taxon>
        <taxon>Pezizomycotina</taxon>
        <taxon>Sordariomycetes</taxon>
        <taxon>Hypocreomycetidae</taxon>
        <taxon>Hypocreales</taxon>
        <taxon>Cordycipitaceae</taxon>
        <taxon>Niveomyces</taxon>
    </lineage>
</organism>